<name>A0A423VAJ2_CYTCH</name>
<dbReference type="GO" id="GO:0005506">
    <property type="term" value="F:iron ion binding"/>
    <property type="evidence" value="ECO:0007669"/>
    <property type="project" value="InterPro"/>
</dbReference>
<evidence type="ECO:0000313" key="6">
    <source>
        <dbReference type="Proteomes" id="UP000284375"/>
    </source>
</evidence>
<evidence type="ECO:0000313" key="5">
    <source>
        <dbReference type="EMBL" id="ROV87879.1"/>
    </source>
</evidence>
<gene>
    <name evidence="5" type="ORF">VSDG_09532</name>
</gene>
<proteinExistence type="inferred from homology"/>
<evidence type="ECO:0000256" key="1">
    <source>
        <dbReference type="ARBA" id="ARBA00010617"/>
    </source>
</evidence>
<dbReference type="Gene3D" id="1.10.630.10">
    <property type="entry name" value="Cytochrome P450"/>
    <property type="match status" value="1"/>
</dbReference>
<dbReference type="AlphaFoldDB" id="A0A423VAJ2"/>
<dbReference type="Proteomes" id="UP000284375">
    <property type="component" value="Unassembled WGS sequence"/>
</dbReference>
<dbReference type="PANTHER" id="PTHR24304">
    <property type="entry name" value="CYTOCHROME P450 FAMILY 7"/>
    <property type="match status" value="1"/>
</dbReference>
<dbReference type="PANTHER" id="PTHR24304:SF2">
    <property type="entry name" value="24-HYDROXYCHOLESTEROL 7-ALPHA-HYDROXYLASE"/>
    <property type="match status" value="1"/>
</dbReference>
<accession>A0A423VAJ2</accession>
<comment type="caution">
    <text evidence="5">The sequence shown here is derived from an EMBL/GenBank/DDBJ whole genome shotgun (WGS) entry which is preliminary data.</text>
</comment>
<reference evidence="5 6" key="1">
    <citation type="submission" date="2015-09" db="EMBL/GenBank/DDBJ databases">
        <title>Host preference determinants of Valsa canker pathogens revealed by comparative genomics.</title>
        <authorList>
            <person name="Yin Z."/>
            <person name="Huang L."/>
        </authorList>
    </citation>
    <scope>NUCLEOTIDE SEQUENCE [LARGE SCALE GENOMIC DNA]</scope>
    <source>
        <strain evidence="5 6">YSFL</strain>
    </source>
</reference>
<dbReference type="InterPro" id="IPR036396">
    <property type="entry name" value="Cyt_P450_sf"/>
</dbReference>
<keyword evidence="4" id="KW-0408">Iron</keyword>
<evidence type="ECO:0000256" key="4">
    <source>
        <dbReference type="ARBA" id="ARBA00023004"/>
    </source>
</evidence>
<dbReference type="OrthoDB" id="1470350at2759"/>
<protein>
    <submittedName>
        <fullName evidence="5">Uncharacterized protein</fullName>
    </submittedName>
</protein>
<sequence length="272" mass="31021">MWADKHAGHGIAFFKNSPSVLMRASKHFGGKKDPYALTLFGTTIYVITDPKHVAEVHKNTESLTFEEFVIAILEQSGMSKAGIQTVYKPLPKDKPGFPNPNGDSMSTLVHSINVHQGYPGGNLFDLDGLFVKWFDHQFRFPSIVDTCAHYSMKTSSETCSIQVPLWQFCSEIQVQVAGDVYFGETLGQVEPDYVQTFLEFDDLCWQILYQYPSFMTTKLTTAMKKMQSALERYIRIPQSKRNSVFQIKTEEDELRRIGVSEHDMAILFFNIF</sequence>
<dbReference type="EMBL" id="LJZO01000074">
    <property type="protein sequence ID" value="ROV87879.1"/>
    <property type="molecule type" value="Genomic_DNA"/>
</dbReference>
<keyword evidence="3" id="KW-0479">Metal-binding</keyword>
<dbReference type="InterPro" id="IPR050529">
    <property type="entry name" value="CYP450_sterol_14alpha_dmase"/>
</dbReference>
<dbReference type="GO" id="GO:0008395">
    <property type="term" value="F:steroid hydroxylase activity"/>
    <property type="evidence" value="ECO:0007669"/>
    <property type="project" value="TreeGrafter"/>
</dbReference>
<dbReference type="GO" id="GO:0016705">
    <property type="term" value="F:oxidoreductase activity, acting on paired donors, with incorporation or reduction of molecular oxygen"/>
    <property type="evidence" value="ECO:0007669"/>
    <property type="project" value="InterPro"/>
</dbReference>
<keyword evidence="6" id="KW-1185">Reference proteome</keyword>
<organism evidence="5 6">
    <name type="scientific">Cytospora chrysosperma</name>
    <name type="common">Cytospora canker fungus</name>
    <name type="synonym">Sphaeria chrysosperma</name>
    <dbReference type="NCBI Taxonomy" id="252740"/>
    <lineage>
        <taxon>Eukaryota</taxon>
        <taxon>Fungi</taxon>
        <taxon>Dikarya</taxon>
        <taxon>Ascomycota</taxon>
        <taxon>Pezizomycotina</taxon>
        <taxon>Sordariomycetes</taxon>
        <taxon>Sordariomycetidae</taxon>
        <taxon>Diaporthales</taxon>
        <taxon>Cytosporaceae</taxon>
        <taxon>Cytospora</taxon>
    </lineage>
</organism>
<dbReference type="GO" id="GO:0020037">
    <property type="term" value="F:heme binding"/>
    <property type="evidence" value="ECO:0007669"/>
    <property type="project" value="InterPro"/>
</dbReference>
<keyword evidence="2" id="KW-0349">Heme</keyword>
<comment type="similarity">
    <text evidence="1">Belongs to the cytochrome P450 family.</text>
</comment>
<dbReference type="SUPFAM" id="SSF48264">
    <property type="entry name" value="Cytochrome P450"/>
    <property type="match status" value="1"/>
</dbReference>
<evidence type="ECO:0000256" key="3">
    <source>
        <dbReference type="ARBA" id="ARBA00022723"/>
    </source>
</evidence>
<evidence type="ECO:0000256" key="2">
    <source>
        <dbReference type="ARBA" id="ARBA00022617"/>
    </source>
</evidence>
<dbReference type="STRING" id="252740.A0A423VAJ2"/>